<dbReference type="Gene3D" id="3.40.50.12780">
    <property type="entry name" value="N-terminal domain of ligase-like"/>
    <property type="match status" value="1"/>
</dbReference>
<protein>
    <recommendedName>
        <fullName evidence="3">Phenylacetate-CoA ligase</fullName>
    </recommendedName>
</protein>
<evidence type="ECO:0000313" key="1">
    <source>
        <dbReference type="EMBL" id="WMW66223.1"/>
    </source>
</evidence>
<proteinExistence type="predicted"/>
<dbReference type="Proteomes" id="UP001180616">
    <property type="component" value="Chromosome"/>
</dbReference>
<dbReference type="RefSeq" id="WP_309542129.1">
    <property type="nucleotide sequence ID" value="NZ_CP133659.1"/>
</dbReference>
<dbReference type="PANTHER" id="PTHR36932">
    <property type="entry name" value="CAPSULAR POLYSACCHARIDE BIOSYNTHESIS PROTEIN"/>
    <property type="match status" value="1"/>
</dbReference>
<organism evidence="1 2">
    <name type="scientific">Nitratidesulfovibrio liaohensis</name>
    <dbReference type="NCBI Taxonomy" id="2604158"/>
    <lineage>
        <taxon>Bacteria</taxon>
        <taxon>Pseudomonadati</taxon>
        <taxon>Thermodesulfobacteriota</taxon>
        <taxon>Desulfovibrionia</taxon>
        <taxon>Desulfovibrionales</taxon>
        <taxon>Desulfovibrionaceae</taxon>
        <taxon>Nitratidesulfovibrio</taxon>
    </lineage>
</organism>
<dbReference type="PANTHER" id="PTHR36932:SF1">
    <property type="entry name" value="CAPSULAR POLYSACCHARIDE BIOSYNTHESIS PROTEIN"/>
    <property type="match status" value="1"/>
</dbReference>
<dbReference type="InterPro" id="IPR053158">
    <property type="entry name" value="CapK_Type1_Caps_Biosynth"/>
</dbReference>
<dbReference type="InterPro" id="IPR042099">
    <property type="entry name" value="ANL_N_sf"/>
</dbReference>
<sequence>MPATGGGGMIGYARMMLHKLSNNGCHARMREHLALERLPHDELRHRQFWLAATFLKHAYETVPYYRNAMDELGLRPEHVRSFAEYGKLPVLTREVMRERKADLVSSAMPRKVVAALRGMAEGCVSTQVPRDKAARDETQANWLLCLTFAGWTLADMVVRLYTSSGAEAGNLVQPGVREWLAGTLSVDVRTHRPEDMAKWVRAIRRCGKSYLLGNAWVMSDMADYLDKAGIRLGNVRGAVTPGGRASAEQRQRIEASFGCVVHDLYGCSEVPCIAMECMEGNLHLLAHSAYVEFDPDPWCGAPYVLVTDINNKAMPVIRFATGDRAVPVDGDCGCGRGFPLMRMVSAAETWFLTAEGRYLPGGDFVSQVARLCGGADVRLRQGAPGEVRVLVATGDAAALERVEGFCRQAGGTAYPGLSFSVARGDDRMAAPVAGGRASD</sequence>
<reference evidence="1" key="1">
    <citation type="submission" date="2023-09" db="EMBL/GenBank/DDBJ databases">
        <authorList>
            <consortium name="CW5 consortium"/>
            <person name="Lu C.-W."/>
        </authorList>
    </citation>
    <scope>NUCLEOTIDE SEQUENCE</scope>
    <source>
        <strain evidence="1">KPS</strain>
    </source>
</reference>
<evidence type="ECO:0008006" key="3">
    <source>
        <dbReference type="Google" id="ProtNLM"/>
    </source>
</evidence>
<accession>A0ABY9R5Y9</accession>
<dbReference type="EMBL" id="CP133659">
    <property type="protein sequence ID" value="WMW66223.1"/>
    <property type="molecule type" value="Genomic_DNA"/>
</dbReference>
<gene>
    <name evidence="1" type="ORF">KPS_000786</name>
</gene>
<keyword evidence="2" id="KW-1185">Reference proteome</keyword>
<name>A0ABY9R5Y9_9BACT</name>
<evidence type="ECO:0000313" key="2">
    <source>
        <dbReference type="Proteomes" id="UP001180616"/>
    </source>
</evidence>
<dbReference type="SUPFAM" id="SSF56801">
    <property type="entry name" value="Acetyl-CoA synthetase-like"/>
    <property type="match status" value="1"/>
</dbReference>